<dbReference type="PANTHER" id="PTHR24287:SF1">
    <property type="entry name" value="P450, PUTATIVE (EUROFUNG)-RELATED"/>
    <property type="match status" value="1"/>
</dbReference>
<accession>A0AAD7EBJ0</accession>
<comment type="caution">
    <text evidence="8">The sequence shown here is derived from an EMBL/GenBank/DDBJ whole genome shotgun (WGS) entry which is preliminary data.</text>
</comment>
<keyword evidence="9" id="KW-1185">Reference proteome</keyword>
<evidence type="ECO:0000256" key="1">
    <source>
        <dbReference type="ARBA" id="ARBA00001971"/>
    </source>
</evidence>
<keyword evidence="3" id="KW-0349">Heme</keyword>
<dbReference type="SUPFAM" id="SSF48264">
    <property type="entry name" value="Cytochrome P450"/>
    <property type="match status" value="1"/>
</dbReference>
<keyword evidence="4" id="KW-0479">Metal-binding</keyword>
<keyword evidence="5" id="KW-0560">Oxidoreductase</keyword>
<evidence type="ECO:0000313" key="9">
    <source>
        <dbReference type="Proteomes" id="UP001218218"/>
    </source>
</evidence>
<evidence type="ECO:0000256" key="6">
    <source>
        <dbReference type="ARBA" id="ARBA00023004"/>
    </source>
</evidence>
<dbReference type="GO" id="GO:0004497">
    <property type="term" value="F:monooxygenase activity"/>
    <property type="evidence" value="ECO:0007669"/>
    <property type="project" value="UniProtKB-KW"/>
</dbReference>
<evidence type="ECO:0000256" key="3">
    <source>
        <dbReference type="ARBA" id="ARBA00022617"/>
    </source>
</evidence>
<dbReference type="Proteomes" id="UP001218218">
    <property type="component" value="Unassembled WGS sequence"/>
</dbReference>
<dbReference type="EMBL" id="JARIHO010000079">
    <property type="protein sequence ID" value="KAJ7310067.1"/>
    <property type="molecule type" value="Genomic_DNA"/>
</dbReference>
<protein>
    <recommendedName>
        <fullName evidence="10">Cytochrome P450</fullName>
    </recommendedName>
</protein>
<name>A0AAD7EBJ0_9AGAR</name>
<dbReference type="AlphaFoldDB" id="A0AAD7EBJ0"/>
<dbReference type="Gene3D" id="1.10.630.10">
    <property type="entry name" value="Cytochrome P450"/>
    <property type="match status" value="1"/>
</dbReference>
<keyword evidence="6" id="KW-0408">Iron</keyword>
<evidence type="ECO:0000256" key="7">
    <source>
        <dbReference type="ARBA" id="ARBA00023033"/>
    </source>
</evidence>
<reference evidence="8" key="1">
    <citation type="submission" date="2023-03" db="EMBL/GenBank/DDBJ databases">
        <title>Massive genome expansion in bonnet fungi (Mycena s.s.) driven by repeated elements and novel gene families across ecological guilds.</title>
        <authorList>
            <consortium name="Lawrence Berkeley National Laboratory"/>
            <person name="Harder C.B."/>
            <person name="Miyauchi S."/>
            <person name="Viragh M."/>
            <person name="Kuo A."/>
            <person name="Thoen E."/>
            <person name="Andreopoulos B."/>
            <person name="Lu D."/>
            <person name="Skrede I."/>
            <person name="Drula E."/>
            <person name="Henrissat B."/>
            <person name="Morin E."/>
            <person name="Kohler A."/>
            <person name="Barry K."/>
            <person name="LaButti K."/>
            <person name="Morin E."/>
            <person name="Salamov A."/>
            <person name="Lipzen A."/>
            <person name="Mereny Z."/>
            <person name="Hegedus B."/>
            <person name="Baldrian P."/>
            <person name="Stursova M."/>
            <person name="Weitz H."/>
            <person name="Taylor A."/>
            <person name="Grigoriev I.V."/>
            <person name="Nagy L.G."/>
            <person name="Martin F."/>
            <person name="Kauserud H."/>
        </authorList>
    </citation>
    <scope>NUCLEOTIDE SEQUENCE</scope>
    <source>
        <strain evidence="8">CBHHK002</strain>
    </source>
</reference>
<evidence type="ECO:0000256" key="5">
    <source>
        <dbReference type="ARBA" id="ARBA00023002"/>
    </source>
</evidence>
<dbReference type="PANTHER" id="PTHR24287">
    <property type="entry name" value="P450, PUTATIVE (EUROFUNG)-RELATED"/>
    <property type="match status" value="1"/>
</dbReference>
<evidence type="ECO:0000313" key="8">
    <source>
        <dbReference type="EMBL" id="KAJ7310067.1"/>
    </source>
</evidence>
<dbReference type="InterPro" id="IPR047146">
    <property type="entry name" value="Cyt_P450_E_CYP52_fungi"/>
</dbReference>
<evidence type="ECO:0008006" key="10">
    <source>
        <dbReference type="Google" id="ProtNLM"/>
    </source>
</evidence>
<proteinExistence type="inferred from homology"/>
<evidence type="ECO:0000256" key="2">
    <source>
        <dbReference type="ARBA" id="ARBA00010617"/>
    </source>
</evidence>
<dbReference type="InterPro" id="IPR036396">
    <property type="entry name" value="Cyt_P450_sf"/>
</dbReference>
<comment type="cofactor">
    <cofactor evidence="1">
        <name>heme</name>
        <dbReference type="ChEBI" id="CHEBI:30413"/>
    </cofactor>
</comment>
<dbReference type="GO" id="GO:0020037">
    <property type="term" value="F:heme binding"/>
    <property type="evidence" value="ECO:0007669"/>
    <property type="project" value="InterPro"/>
</dbReference>
<sequence length="502" mass="56055">MYREGEPRWDVGKQISPEQILGKRKSSLVALHMPPCFDPQISPEPKSIRVEDAKRMGVKGATDETPKSETFGANFNLAINLIDDVIEMVSESFSLSFNDSPSERQSARVPHAAVWPSCFHLHASLFSALFLRFPSFLSSFPSALVPGSPSAPAPVTARFHLNTPPHQPYIEFGRPALTVPNFFSPNWEIPLRPQTPTASPPLSTPAPTFLPTMTRSKRKAAFERSIPDYRRRILVSLTKTLFFPPLLSLAALCLVLGLSVNRFTLAAAILSIPLIISTRSFISLRSQDRTAKHLNAQIFADLLREHNTTTVNTRLFWDDQIITMDERVTKFVSSTGFSHFEKSILWHERIDKLLGTGIFDAEGDLWKTGRATARPFFAKERISDFEIFERTSATTLNLIVSRSHECLPINIQDLVARFTLDSASEFLFGVELGTLSRPLTIPGKVKLGPQGSVPIDGATEFDEFTEAYERVAVIITRRGTQAILGHWGSYSKTKPRVPLRPL</sequence>
<keyword evidence="7" id="KW-0503">Monooxygenase</keyword>
<dbReference type="GO" id="GO:0016705">
    <property type="term" value="F:oxidoreductase activity, acting on paired donors, with incorporation or reduction of molecular oxygen"/>
    <property type="evidence" value="ECO:0007669"/>
    <property type="project" value="InterPro"/>
</dbReference>
<comment type="similarity">
    <text evidence="2">Belongs to the cytochrome P450 family.</text>
</comment>
<gene>
    <name evidence="8" type="ORF">DFH08DRAFT_823103</name>
</gene>
<evidence type="ECO:0000256" key="4">
    <source>
        <dbReference type="ARBA" id="ARBA00022723"/>
    </source>
</evidence>
<organism evidence="8 9">
    <name type="scientific">Mycena albidolilacea</name>
    <dbReference type="NCBI Taxonomy" id="1033008"/>
    <lineage>
        <taxon>Eukaryota</taxon>
        <taxon>Fungi</taxon>
        <taxon>Dikarya</taxon>
        <taxon>Basidiomycota</taxon>
        <taxon>Agaricomycotina</taxon>
        <taxon>Agaricomycetes</taxon>
        <taxon>Agaricomycetidae</taxon>
        <taxon>Agaricales</taxon>
        <taxon>Marasmiineae</taxon>
        <taxon>Mycenaceae</taxon>
        <taxon>Mycena</taxon>
    </lineage>
</organism>
<dbReference type="GO" id="GO:0005506">
    <property type="term" value="F:iron ion binding"/>
    <property type="evidence" value="ECO:0007669"/>
    <property type="project" value="InterPro"/>
</dbReference>